<dbReference type="PANTHER" id="PTHR37271:SF1">
    <property type="entry name" value="KARYOGAMY PROTEIN KAR9"/>
    <property type="match status" value="1"/>
</dbReference>
<dbReference type="PANTHER" id="PTHR37271">
    <property type="entry name" value="KARYOGAMY PROTEIN KAR9"/>
    <property type="match status" value="1"/>
</dbReference>
<name>A0A167FDV4_9ASCO</name>
<evidence type="ECO:0000313" key="4">
    <source>
        <dbReference type="Proteomes" id="UP000189580"/>
    </source>
</evidence>
<proteinExistence type="predicted"/>
<feature type="compositionally biased region" description="Low complexity" evidence="2">
    <location>
        <begin position="671"/>
        <end position="682"/>
    </location>
</feature>
<feature type="region of interest" description="Disordered" evidence="2">
    <location>
        <begin position="479"/>
        <end position="513"/>
    </location>
</feature>
<dbReference type="InterPro" id="IPR013889">
    <property type="entry name" value="Karyogamy_KAR9"/>
</dbReference>
<reference evidence="3 4" key="1">
    <citation type="submission" date="2016-02" db="EMBL/GenBank/DDBJ databases">
        <title>Complete genome sequence and transcriptome regulation of the pentose utilising yeast Sugiyamaella lignohabitans.</title>
        <authorList>
            <person name="Bellasio M."/>
            <person name="Peymann A."/>
            <person name="Valli M."/>
            <person name="Sipitzky M."/>
            <person name="Graf A."/>
            <person name="Sauer M."/>
            <person name="Marx H."/>
            <person name="Mattanovich D."/>
        </authorList>
    </citation>
    <scope>NUCLEOTIDE SEQUENCE [LARGE SCALE GENOMIC DNA]</scope>
    <source>
        <strain evidence="3 4">CBS 10342</strain>
    </source>
</reference>
<feature type="coiled-coil region" evidence="1">
    <location>
        <begin position="308"/>
        <end position="335"/>
    </location>
</feature>
<dbReference type="GO" id="GO:0043332">
    <property type="term" value="C:mating projection tip"/>
    <property type="evidence" value="ECO:0007669"/>
    <property type="project" value="TreeGrafter"/>
</dbReference>
<feature type="compositionally biased region" description="Polar residues" evidence="2">
    <location>
        <begin position="771"/>
        <end position="796"/>
    </location>
</feature>
<organism evidence="3 4">
    <name type="scientific">Sugiyamaella lignohabitans</name>
    <dbReference type="NCBI Taxonomy" id="796027"/>
    <lineage>
        <taxon>Eukaryota</taxon>
        <taxon>Fungi</taxon>
        <taxon>Dikarya</taxon>
        <taxon>Ascomycota</taxon>
        <taxon>Saccharomycotina</taxon>
        <taxon>Dipodascomycetes</taxon>
        <taxon>Dipodascales</taxon>
        <taxon>Trichomonascaceae</taxon>
        <taxon>Sugiyamaella</taxon>
    </lineage>
</organism>
<keyword evidence="1" id="KW-0175">Coiled coil</keyword>
<protein>
    <recommendedName>
        <fullName evidence="5">Karyogamy protein KAR9</fullName>
    </recommendedName>
</protein>
<dbReference type="Pfam" id="PF08580">
    <property type="entry name" value="KAR9"/>
    <property type="match status" value="1"/>
</dbReference>
<sequence length="901" mass="98289">MTEVNNTDLITAAAISRAPFGDQLSRLASITLPSPEEIDSLAKGNANTSGKPLSDKTVNASSPTIDGFPNNSCPTGPHAILAQISSAVDNVLFYFKTARAVLTGLDAEDNVEWIYEGRQAVFDVGSTILRAGDTMTQMMSVLEQTKSSNNDSEQQEQDDKLSAKQYIPVVDKIEQAIKEWHEILDLVRYLRLQVDISTEWKDLYEQILTEVSDEIDSCATSVFEIQEKLLSKAEPTSVDIDALITVMDESPYMGKIKLPSLTESERDLNRSYLELNSKLKPLRASLDFVPLRIEHYNQTAKDIFPSSVATLNKKHKELEERFDKVTRDVKALEKQLGDERWKTIFRKTGNKAVEMLNTLQENLNIISSEQQKARQGDKIDRAKMDRYATKNGYLMPAIARHISIIDRAIRERFSVTSEMYTVQAALHRQWNSLVLLAETKAGLDEELGEGVGSPCSGRGNNSTHSGDFSITTAFSQYSIGSSSPNSSPATSPTPSNSGTSKPGLVRHHRKKSSLDIAPVRGLAIKFPAPHRRKPSVTNPMLAPVGTAAESSTSSNDELESRLSSISSTTSANESNKIASPSPSSPSPHVPISSTEAISPSIMHPRTSPSTTAVAIVNVSKKSSPLPQNDLKSATAVSPSLSRDGNFLKPVSSLSHSHTAQNSIPAGRNSRLSMTPSSLSLLPLPMPAKQSQIPIYSPERKSFPSRASLGTPLSRPSSKLESRQSLTGAYPEFQTPSKLPRPASRRSDIGPTASMTERRTSSRIGMIPVPSTPAQGTQRASRVSMTPIPSTPNTRPQPASGIKRPTSRLEIQALHTPKLNSSHFEPPASTPSPGVSRRVSSSSLQRPMTVDRRLDRKVSLPSHLHQTASVRRAVTPFEMNRPGSSSSNSRIVPPVPSRPPWR</sequence>
<evidence type="ECO:0000256" key="2">
    <source>
        <dbReference type="SAM" id="MobiDB-lite"/>
    </source>
</evidence>
<dbReference type="EMBL" id="CP014503">
    <property type="protein sequence ID" value="ANB15174.1"/>
    <property type="molecule type" value="Genomic_DNA"/>
</dbReference>
<feature type="compositionally biased region" description="Basic and acidic residues" evidence="2">
    <location>
        <begin position="848"/>
        <end position="857"/>
    </location>
</feature>
<feature type="region of interest" description="Disordered" evidence="2">
    <location>
        <begin position="622"/>
        <end position="684"/>
    </location>
</feature>
<gene>
    <name evidence="3" type="ORF">AWJ20_2798</name>
</gene>
<dbReference type="AlphaFoldDB" id="A0A167FDV4"/>
<feature type="compositionally biased region" description="Polar residues" evidence="2">
    <location>
        <begin position="622"/>
        <end position="642"/>
    </location>
</feature>
<feature type="compositionally biased region" description="Low complexity" evidence="2">
    <location>
        <begin position="879"/>
        <end position="891"/>
    </location>
</feature>
<feature type="region of interest" description="Disordered" evidence="2">
    <location>
        <begin position="525"/>
        <end position="594"/>
    </location>
</feature>
<feature type="compositionally biased region" description="Low complexity" evidence="2">
    <location>
        <begin position="561"/>
        <end position="581"/>
    </location>
</feature>
<feature type="region of interest" description="Disordered" evidence="2">
    <location>
        <begin position="696"/>
        <end position="803"/>
    </location>
</feature>
<feature type="region of interest" description="Disordered" evidence="2">
    <location>
        <begin position="815"/>
        <end position="901"/>
    </location>
</feature>
<dbReference type="GO" id="GO:0051293">
    <property type="term" value="P:establishment of spindle localization"/>
    <property type="evidence" value="ECO:0007669"/>
    <property type="project" value="TreeGrafter"/>
</dbReference>
<accession>A0A167FDV4</accession>
<feature type="compositionally biased region" description="Low complexity" evidence="2">
    <location>
        <begin position="479"/>
        <end position="503"/>
    </location>
</feature>
<feature type="compositionally biased region" description="Polar residues" evidence="2">
    <location>
        <begin position="458"/>
        <end position="467"/>
    </location>
</feature>
<feature type="compositionally biased region" description="Pro residues" evidence="2">
    <location>
        <begin position="892"/>
        <end position="901"/>
    </location>
</feature>
<dbReference type="GO" id="GO:0031578">
    <property type="term" value="P:mitotic spindle orientation checkpoint signaling"/>
    <property type="evidence" value="ECO:0007669"/>
    <property type="project" value="TreeGrafter"/>
</dbReference>
<dbReference type="RefSeq" id="XP_018737651.1">
    <property type="nucleotide sequence ID" value="XM_018879766.1"/>
</dbReference>
<dbReference type="Proteomes" id="UP000189580">
    <property type="component" value="Chromosome b"/>
</dbReference>
<feature type="compositionally biased region" description="Polar residues" evidence="2">
    <location>
        <begin position="651"/>
        <end position="663"/>
    </location>
</feature>
<evidence type="ECO:0008006" key="5">
    <source>
        <dbReference type="Google" id="ProtNLM"/>
    </source>
</evidence>
<dbReference type="KEGG" id="slb:AWJ20_2798"/>
<keyword evidence="4" id="KW-1185">Reference proteome</keyword>
<dbReference type="GO" id="GO:0005816">
    <property type="term" value="C:spindle pole body"/>
    <property type="evidence" value="ECO:0007669"/>
    <property type="project" value="TreeGrafter"/>
</dbReference>
<feature type="compositionally biased region" description="Low complexity" evidence="2">
    <location>
        <begin position="830"/>
        <end position="842"/>
    </location>
</feature>
<feature type="compositionally biased region" description="Polar residues" evidence="2">
    <location>
        <begin position="713"/>
        <end position="726"/>
    </location>
</feature>
<dbReference type="GeneID" id="30034748"/>
<dbReference type="GO" id="GO:0030473">
    <property type="term" value="P:nuclear migration along microtubule"/>
    <property type="evidence" value="ECO:0007669"/>
    <property type="project" value="TreeGrafter"/>
</dbReference>
<evidence type="ECO:0000313" key="3">
    <source>
        <dbReference type="EMBL" id="ANB15174.1"/>
    </source>
</evidence>
<dbReference type="OrthoDB" id="3980028at2759"/>
<feature type="region of interest" description="Disordered" evidence="2">
    <location>
        <begin position="448"/>
        <end position="467"/>
    </location>
</feature>
<dbReference type="GO" id="GO:0005938">
    <property type="term" value="C:cell cortex"/>
    <property type="evidence" value="ECO:0007669"/>
    <property type="project" value="TreeGrafter"/>
</dbReference>
<evidence type="ECO:0000256" key="1">
    <source>
        <dbReference type="SAM" id="Coils"/>
    </source>
</evidence>